<dbReference type="InParanoid" id="A0A0D2WSE5"/>
<evidence type="ECO:0000256" key="4">
    <source>
        <dbReference type="ARBA" id="ARBA00022448"/>
    </source>
</evidence>
<dbReference type="OrthoDB" id="67850at2759"/>
<feature type="transmembrane region" description="Helical" evidence="14">
    <location>
        <begin position="188"/>
        <end position="207"/>
    </location>
</feature>
<gene>
    <name evidence="15" type="ORF">CAOG_005550</name>
</gene>
<dbReference type="GO" id="GO:0030674">
    <property type="term" value="F:protein-macromolecule adaptor activity"/>
    <property type="evidence" value="ECO:0007669"/>
    <property type="project" value="TreeGrafter"/>
</dbReference>
<organism evidence="15 16">
    <name type="scientific">Capsaspora owczarzaki (strain ATCC 30864)</name>
    <dbReference type="NCBI Taxonomy" id="595528"/>
    <lineage>
        <taxon>Eukaryota</taxon>
        <taxon>Filasterea</taxon>
        <taxon>Capsaspora</taxon>
    </lineage>
</organism>
<keyword evidence="12" id="KW-0539">Nucleus</keyword>
<proteinExistence type="inferred from homology"/>
<keyword evidence="8 14" id="KW-1133">Transmembrane helix</keyword>
<feature type="region of interest" description="Disordered" evidence="13">
    <location>
        <begin position="357"/>
        <end position="378"/>
    </location>
</feature>
<evidence type="ECO:0000256" key="13">
    <source>
        <dbReference type="SAM" id="MobiDB-lite"/>
    </source>
</evidence>
<comment type="subcellular location">
    <subcellularLocation>
        <location evidence="1">Nucleus membrane</location>
        <topology evidence="1">Multi-pass membrane protein</topology>
    </subcellularLocation>
    <subcellularLocation>
        <location evidence="2">Nucleus</location>
        <location evidence="2">Nuclear pore complex</location>
    </subcellularLocation>
</comment>
<dbReference type="AlphaFoldDB" id="A0A0D2WSE5"/>
<reference evidence="16" key="1">
    <citation type="submission" date="2011-02" db="EMBL/GenBank/DDBJ databases">
        <title>The Genome Sequence of Capsaspora owczarzaki ATCC 30864.</title>
        <authorList>
            <person name="Russ C."/>
            <person name="Cuomo C."/>
            <person name="Burger G."/>
            <person name="Gray M.W."/>
            <person name="Holland P.W.H."/>
            <person name="King N."/>
            <person name="Lang F.B.F."/>
            <person name="Roger A.J."/>
            <person name="Ruiz-Trillo I."/>
            <person name="Young S.K."/>
            <person name="Zeng Q."/>
            <person name="Gargeya S."/>
            <person name="Alvarado L."/>
            <person name="Berlin A."/>
            <person name="Chapman S.B."/>
            <person name="Chen Z."/>
            <person name="Freedman E."/>
            <person name="Gellesch M."/>
            <person name="Goldberg J."/>
            <person name="Griggs A."/>
            <person name="Gujja S."/>
            <person name="Heilman E."/>
            <person name="Heiman D."/>
            <person name="Howarth C."/>
            <person name="Mehta T."/>
            <person name="Neiman D."/>
            <person name="Pearson M."/>
            <person name="Roberts A."/>
            <person name="Saif S."/>
            <person name="Shea T."/>
            <person name="Shenoy N."/>
            <person name="Sisk P."/>
            <person name="Stolte C."/>
            <person name="Sykes S."/>
            <person name="White J."/>
            <person name="Yandava C."/>
            <person name="Haas B."/>
            <person name="Nusbaum C."/>
            <person name="Birren B."/>
        </authorList>
    </citation>
    <scope>NUCLEOTIDE SEQUENCE</scope>
    <source>
        <strain evidence="16">ATCC 30864</strain>
    </source>
</reference>
<feature type="transmembrane region" description="Helical" evidence="14">
    <location>
        <begin position="42"/>
        <end position="64"/>
    </location>
</feature>
<feature type="transmembrane region" description="Helical" evidence="14">
    <location>
        <begin position="76"/>
        <end position="99"/>
    </location>
</feature>
<dbReference type="InterPro" id="IPR019049">
    <property type="entry name" value="Nucleoporin_prot_Ndc1/Nup"/>
</dbReference>
<protein>
    <recommendedName>
        <fullName evidence="17">Nucleoporin NDC1</fullName>
    </recommendedName>
</protein>
<dbReference type="Proteomes" id="UP000008743">
    <property type="component" value="Unassembled WGS sequence"/>
</dbReference>
<dbReference type="PANTHER" id="PTHR13269:SF6">
    <property type="entry name" value="NUCLEOPORIN NDC1"/>
    <property type="match status" value="1"/>
</dbReference>
<dbReference type="STRING" id="595528.A0A0D2WSE5"/>
<keyword evidence="16" id="KW-1185">Reference proteome</keyword>
<evidence type="ECO:0000256" key="7">
    <source>
        <dbReference type="ARBA" id="ARBA00022927"/>
    </source>
</evidence>
<evidence type="ECO:0000313" key="16">
    <source>
        <dbReference type="Proteomes" id="UP000008743"/>
    </source>
</evidence>
<evidence type="ECO:0000256" key="10">
    <source>
        <dbReference type="ARBA" id="ARBA00023132"/>
    </source>
</evidence>
<evidence type="ECO:0000256" key="12">
    <source>
        <dbReference type="ARBA" id="ARBA00023242"/>
    </source>
</evidence>
<feature type="transmembrane region" description="Helical" evidence="14">
    <location>
        <begin position="120"/>
        <end position="141"/>
    </location>
</feature>
<evidence type="ECO:0000256" key="9">
    <source>
        <dbReference type="ARBA" id="ARBA00023010"/>
    </source>
</evidence>
<dbReference type="GO" id="GO:0015031">
    <property type="term" value="P:protein transport"/>
    <property type="evidence" value="ECO:0007669"/>
    <property type="project" value="UniProtKB-KW"/>
</dbReference>
<evidence type="ECO:0008006" key="17">
    <source>
        <dbReference type="Google" id="ProtNLM"/>
    </source>
</evidence>
<evidence type="ECO:0000256" key="6">
    <source>
        <dbReference type="ARBA" id="ARBA00022816"/>
    </source>
</evidence>
<keyword evidence="9" id="KW-0811">Translocation</keyword>
<evidence type="ECO:0000256" key="5">
    <source>
        <dbReference type="ARBA" id="ARBA00022692"/>
    </source>
</evidence>
<keyword evidence="10" id="KW-0906">Nuclear pore complex</keyword>
<evidence type="ECO:0000256" key="3">
    <source>
        <dbReference type="ARBA" id="ARBA00005760"/>
    </source>
</evidence>
<sequence length="719" mass="78499">MAPLCLAVNAVLWQYGPLYPWATIYDAIAGVISLESRFLSQLVGLLCFQLPFFATVGGFIASIVRTVASLFPIEYVAGGIAAIVLNAALATVQLSLFSVAPTVRSTTLRNTALLLHPARLAFALLHGVVAIVTAWMFYASLDVPLVDDRLVEAITVHGVVETSNPEPQSIEDLDAVHEYYHTLDANSLLLFFAAFLLGLVHTFLFFSRQQQQVTFPLLSQRRIFAIKASLGTSFFEALGVTFFVLLGVYLLFGLFGRTILSLLFSTRFVPRYLSMYSAAYVPLGHDGSVGVVLDHMTLSSPLLFLRTWLLVLTPIVTLWNLRQALFNIFLSQPLPFPLVAQDASERSQTILAGLAAARNPAPTPGGRPTNETGDGIGRATADNSRALLRLLAFQDLVRQLSQSDEAREVVYRAGQPSASLGSTSSGPTLIKRLVAECTLVLATLSSKLAATLPMSSNGANDDFDEFAAKVAALDEVPETAAAAAPAQPSLLLSTEEPFGLWALINSIITPRRWLRELWQGMSSQPAPRFLLAPVPPPRQVTSPFQLTRPPPAAQPQQPSESFFSKLRPSFLVGLAWARWYKFVNLLASSSWTAFARQEPQQLKVAVLFSELQLTLFAAEALSFIACHALDEDSVGGSREQIVPIVVSLLDLLNSVETQGRAALVRLQGSGASRQHPLAMSNCLKTCLYRITLAFGDSILQYDLPRTHSQRLQPFLEFRE</sequence>
<keyword evidence="11 14" id="KW-0472">Membrane</keyword>
<keyword evidence="4" id="KW-0813">Transport</keyword>
<keyword evidence="7" id="KW-0653">Protein transport</keyword>
<dbReference type="PANTHER" id="PTHR13269">
    <property type="entry name" value="NUCLEOPORIN NDC1"/>
    <property type="match status" value="1"/>
</dbReference>
<accession>A0A0D2WSE5</accession>
<dbReference type="GO" id="GO:0051028">
    <property type="term" value="P:mRNA transport"/>
    <property type="evidence" value="ECO:0007669"/>
    <property type="project" value="UniProtKB-KW"/>
</dbReference>
<evidence type="ECO:0000313" key="15">
    <source>
        <dbReference type="EMBL" id="KJE95055.1"/>
    </source>
</evidence>
<dbReference type="GO" id="GO:0006999">
    <property type="term" value="P:nuclear pore organization"/>
    <property type="evidence" value="ECO:0007669"/>
    <property type="project" value="TreeGrafter"/>
</dbReference>
<keyword evidence="6" id="KW-0509">mRNA transport</keyword>
<dbReference type="GO" id="GO:0031965">
    <property type="term" value="C:nuclear membrane"/>
    <property type="evidence" value="ECO:0007669"/>
    <property type="project" value="UniProtKB-SubCell"/>
</dbReference>
<dbReference type="Pfam" id="PF09531">
    <property type="entry name" value="Ndc1_Nup"/>
    <property type="match status" value="1"/>
</dbReference>
<dbReference type="eggNOG" id="KOG4358">
    <property type="taxonomic scope" value="Eukaryota"/>
</dbReference>
<keyword evidence="5 14" id="KW-0812">Transmembrane</keyword>
<dbReference type="GO" id="GO:0070762">
    <property type="term" value="C:nuclear pore transmembrane ring"/>
    <property type="evidence" value="ECO:0007669"/>
    <property type="project" value="TreeGrafter"/>
</dbReference>
<name>A0A0D2WSE5_CAPO3</name>
<feature type="transmembrane region" description="Helical" evidence="14">
    <location>
        <begin position="228"/>
        <end position="252"/>
    </location>
</feature>
<evidence type="ECO:0000256" key="2">
    <source>
        <dbReference type="ARBA" id="ARBA00004567"/>
    </source>
</evidence>
<dbReference type="EMBL" id="KE346368">
    <property type="protein sequence ID" value="KJE95055.1"/>
    <property type="molecule type" value="Genomic_DNA"/>
</dbReference>
<feature type="region of interest" description="Disordered" evidence="13">
    <location>
        <begin position="540"/>
        <end position="559"/>
    </location>
</feature>
<comment type="similarity">
    <text evidence="3">Belongs to the NDC1 family.</text>
</comment>
<evidence type="ECO:0000256" key="8">
    <source>
        <dbReference type="ARBA" id="ARBA00022989"/>
    </source>
</evidence>
<evidence type="ECO:0000256" key="14">
    <source>
        <dbReference type="SAM" id="Phobius"/>
    </source>
</evidence>
<evidence type="ECO:0000256" key="1">
    <source>
        <dbReference type="ARBA" id="ARBA00004232"/>
    </source>
</evidence>
<evidence type="ECO:0000256" key="11">
    <source>
        <dbReference type="ARBA" id="ARBA00023136"/>
    </source>
</evidence>